<evidence type="ECO:0000256" key="2">
    <source>
        <dbReference type="ARBA" id="ARBA00022723"/>
    </source>
</evidence>
<feature type="region of interest" description="Disordered" evidence="6">
    <location>
        <begin position="447"/>
        <end position="471"/>
    </location>
</feature>
<dbReference type="OrthoDB" id="2420811at2759"/>
<evidence type="ECO:0000313" key="8">
    <source>
        <dbReference type="Proteomes" id="UP000684084"/>
    </source>
</evidence>
<keyword evidence="2" id="KW-0479">Metal-binding</keyword>
<keyword evidence="3" id="KW-0863">Zinc-finger</keyword>
<comment type="caution">
    <text evidence="7">The sequence shown here is derived from an EMBL/GenBank/DDBJ whole genome shotgun (WGS) entry which is preliminary data.</text>
</comment>
<dbReference type="PANTHER" id="PTHR46481">
    <property type="entry name" value="ZINC FINGER BED DOMAIN-CONTAINING PROTEIN 4"/>
    <property type="match status" value="1"/>
</dbReference>
<dbReference type="AlphaFoldDB" id="A0A916EEM5"/>
<dbReference type="Proteomes" id="UP000684084">
    <property type="component" value="Unassembled WGS sequence"/>
</dbReference>
<reference evidence="7" key="1">
    <citation type="submission" date="2020-05" db="EMBL/GenBank/DDBJ databases">
        <authorList>
            <person name="Rincon C."/>
            <person name="Sanders R I."/>
            <person name="Robbins C."/>
            <person name="Chaturvedi A."/>
        </authorList>
    </citation>
    <scope>NUCLEOTIDE SEQUENCE</scope>
    <source>
        <strain evidence="7">CHB12</strain>
    </source>
</reference>
<evidence type="ECO:0000256" key="4">
    <source>
        <dbReference type="ARBA" id="ARBA00022833"/>
    </source>
</evidence>
<gene>
    <name evidence="7" type="ORF">CHRIB12_LOCUS17642</name>
</gene>
<dbReference type="VEuPathDB" id="FungiDB:RhiirFUN_004487"/>
<comment type="subcellular location">
    <subcellularLocation>
        <location evidence="1">Nucleus</location>
    </subcellularLocation>
</comment>
<organism evidence="7 8">
    <name type="scientific">Rhizophagus irregularis</name>
    <dbReference type="NCBI Taxonomy" id="588596"/>
    <lineage>
        <taxon>Eukaryota</taxon>
        <taxon>Fungi</taxon>
        <taxon>Fungi incertae sedis</taxon>
        <taxon>Mucoromycota</taxon>
        <taxon>Glomeromycotina</taxon>
        <taxon>Glomeromycetes</taxon>
        <taxon>Glomerales</taxon>
        <taxon>Glomeraceae</taxon>
        <taxon>Rhizophagus</taxon>
    </lineage>
</organism>
<protein>
    <submittedName>
        <fullName evidence="7">Uncharacterized protein</fullName>
    </submittedName>
</protein>
<name>A0A916EEM5_9GLOM</name>
<evidence type="ECO:0000256" key="5">
    <source>
        <dbReference type="ARBA" id="ARBA00023242"/>
    </source>
</evidence>
<sequence>MDVYPVNIMNVYPVDITNVYPVDIMNVYPVETNPINVNEVVNDLQNMEDVEYISADKENNNEELISTYTCLLLYIQFTYKLTASIFTAVASEDVPEDIKFDMWEEVDSYFDEYGVRNGFAIIKYRMERNSKGQVHKRTLICEFGGKYKSKKKDEAKLKGTQQNTKTKKLAKSTLCKLADRIDSRLKEEERWNQFHEYKQSTTTNTTSTSGQDLFPIVTKTLNKYLTDPISNTIKTEISQCLFVNAIMIEPNNEELSCEQENPDKASDGFIEDQHDARFITLQTMIEEVGQERVMIPQRWYKDIYQSGLDLQEKIIGVYNNEFTDEGILPAQKPITIPTTIPILRKAVYKRNLYGHVWGLARTATLLAVEQEDDEIATLLQDYIRRKSNREVDESSTASTIAAITESSSPSISTIDERSAINERSIIDNIASITEISNTSHENQINEGDTDAGLNFQNVKNPNKVINKGRPPKRRYMSSVEKSREIPKTRGSYKCRVCNGIGHNAAFHKNTDGWTSSNNISFLSITAHLVTNEWKLKSFLLDFIKFDSPHSGDNIKEVFLKSLRSYNIESKILSVTMDNASNNVTFLQAVENKLSKNFIDFDSPVKSLC</sequence>
<evidence type="ECO:0000313" key="7">
    <source>
        <dbReference type="EMBL" id="CAB5381742.1"/>
    </source>
</evidence>
<dbReference type="PANTHER" id="PTHR46481:SF10">
    <property type="entry name" value="ZINC FINGER BED DOMAIN-CONTAINING PROTEIN 39"/>
    <property type="match status" value="1"/>
</dbReference>
<dbReference type="GO" id="GO:0008270">
    <property type="term" value="F:zinc ion binding"/>
    <property type="evidence" value="ECO:0007669"/>
    <property type="project" value="UniProtKB-KW"/>
</dbReference>
<accession>A0A916EEM5</accession>
<dbReference type="VEuPathDB" id="FungiDB:RhiirFUN_014496"/>
<dbReference type="EMBL" id="CAGKOT010000045">
    <property type="protein sequence ID" value="CAB5381742.1"/>
    <property type="molecule type" value="Genomic_DNA"/>
</dbReference>
<dbReference type="InterPro" id="IPR052035">
    <property type="entry name" value="ZnF_BED_domain_contain"/>
</dbReference>
<keyword evidence="4" id="KW-0862">Zinc</keyword>
<evidence type="ECO:0000256" key="6">
    <source>
        <dbReference type="SAM" id="MobiDB-lite"/>
    </source>
</evidence>
<keyword evidence="5" id="KW-0539">Nucleus</keyword>
<proteinExistence type="predicted"/>
<evidence type="ECO:0000256" key="3">
    <source>
        <dbReference type="ARBA" id="ARBA00022771"/>
    </source>
</evidence>
<evidence type="ECO:0000256" key="1">
    <source>
        <dbReference type="ARBA" id="ARBA00004123"/>
    </source>
</evidence>
<dbReference type="GO" id="GO:0005634">
    <property type="term" value="C:nucleus"/>
    <property type="evidence" value="ECO:0007669"/>
    <property type="project" value="UniProtKB-SubCell"/>
</dbReference>